<accession>A0ABD3S6D1</accession>
<keyword evidence="12" id="KW-1185">Reference proteome</keyword>
<keyword evidence="3 8" id="KW-0812">Transmembrane</keyword>
<dbReference type="GO" id="GO:0006952">
    <property type="term" value="P:defense response"/>
    <property type="evidence" value="ECO:0007669"/>
    <property type="project" value="UniProtKB-KW"/>
</dbReference>
<evidence type="ECO:0000256" key="7">
    <source>
        <dbReference type="ARBA" id="ARBA00023265"/>
    </source>
</evidence>
<evidence type="ECO:0000256" key="1">
    <source>
        <dbReference type="ARBA" id="ARBA00004141"/>
    </source>
</evidence>
<feature type="transmembrane region" description="Helical" evidence="10">
    <location>
        <begin position="130"/>
        <end position="151"/>
    </location>
</feature>
<keyword evidence="8" id="KW-0112">Calmodulin-binding</keyword>
<dbReference type="AlphaFoldDB" id="A0ABD3S6D1"/>
<feature type="transmembrane region" description="Helical" evidence="10">
    <location>
        <begin position="378"/>
        <end position="403"/>
    </location>
</feature>
<dbReference type="GO" id="GO:0005516">
    <property type="term" value="F:calmodulin binding"/>
    <property type="evidence" value="ECO:0007669"/>
    <property type="project" value="UniProtKB-KW"/>
</dbReference>
<dbReference type="PANTHER" id="PTHR31942">
    <property type="entry name" value="MLO-LIKE PROTEIN 1"/>
    <property type="match status" value="1"/>
</dbReference>
<feature type="transmembrane region" description="Helical" evidence="10">
    <location>
        <begin position="255"/>
        <end position="275"/>
    </location>
</feature>
<gene>
    <name evidence="8" type="primary">MLO</name>
    <name evidence="11" type="ORF">ACJIZ3_005906</name>
</gene>
<evidence type="ECO:0000256" key="8">
    <source>
        <dbReference type="RuleBase" id="RU280816"/>
    </source>
</evidence>
<evidence type="ECO:0000256" key="5">
    <source>
        <dbReference type="ARBA" id="ARBA00022989"/>
    </source>
</evidence>
<comment type="function">
    <text evidence="8">May be involved in modulation of pathogen defense and leaf cell death.</text>
</comment>
<proteinExistence type="inferred from homology"/>
<dbReference type="GO" id="GO:0016020">
    <property type="term" value="C:membrane"/>
    <property type="evidence" value="ECO:0007669"/>
    <property type="project" value="UniProtKB-SubCell"/>
</dbReference>
<evidence type="ECO:0000313" key="12">
    <source>
        <dbReference type="Proteomes" id="UP001634393"/>
    </source>
</evidence>
<evidence type="ECO:0000313" key="11">
    <source>
        <dbReference type="EMBL" id="KAL3820001.1"/>
    </source>
</evidence>
<evidence type="ECO:0000256" key="4">
    <source>
        <dbReference type="ARBA" id="ARBA00022821"/>
    </source>
</evidence>
<comment type="caution">
    <text evidence="11">The sequence shown here is derived from an EMBL/GenBank/DDBJ whole genome shotgun (WGS) entry which is preliminary data.</text>
</comment>
<feature type="region of interest" description="Disordered" evidence="9">
    <location>
        <begin position="432"/>
        <end position="456"/>
    </location>
</feature>
<dbReference type="Proteomes" id="UP001634393">
    <property type="component" value="Unassembled WGS sequence"/>
</dbReference>
<feature type="transmembrane region" description="Helical" evidence="10">
    <location>
        <begin position="59"/>
        <end position="76"/>
    </location>
</feature>
<dbReference type="PANTHER" id="PTHR31942:SF128">
    <property type="entry name" value="MLO-LIKE PROTEIN"/>
    <property type="match status" value="1"/>
</dbReference>
<feature type="transmembrane region" description="Helical" evidence="10">
    <location>
        <begin position="287"/>
        <end position="305"/>
    </location>
</feature>
<feature type="transmembrane region" description="Helical" evidence="10">
    <location>
        <begin position="339"/>
        <end position="363"/>
    </location>
</feature>
<dbReference type="InterPro" id="IPR004326">
    <property type="entry name" value="Mlo"/>
</dbReference>
<keyword evidence="6 8" id="KW-0472">Membrane</keyword>
<feature type="transmembrane region" description="Helical" evidence="10">
    <location>
        <begin position="16"/>
        <end position="38"/>
    </location>
</feature>
<evidence type="ECO:0000256" key="9">
    <source>
        <dbReference type="SAM" id="MobiDB-lite"/>
    </source>
</evidence>
<keyword evidence="7 8" id="KW-0568">Pathogenesis-related protein</keyword>
<evidence type="ECO:0000256" key="10">
    <source>
        <dbReference type="SAM" id="Phobius"/>
    </source>
</evidence>
<evidence type="ECO:0000256" key="3">
    <source>
        <dbReference type="ARBA" id="ARBA00022692"/>
    </source>
</evidence>
<sequence length="565" mass="64820">MSSPSSYGRSLESTPTWAVAVVVFVLVAISLVIEYIIHHAGSWLQKRKKVSLYEALDKIKAELMLLGFLSLLLTVGQDRLVAICIPRNIGHSWHPCNYEEDEENENPRYRDRCASSGRVQFVSAYGIHQLHIFLFVLAISHILYCLVTLGLGSLKMRKWKSWENETKTIQYQYYNDPERFRFARDTSFGRRHLHFWSKSPFLLWIVCFFRQFFTSVEKVDYVTLRHGFIAAHLTPQSQASFDFQKYINRSLERDFKVVVGISPIMWLFAILFLLANTNGWNSQYWLPFIPLIIILVVGAKLQVIITKMGIRILERGDIIKGTPTVQPGDDLFWFKSPKLVLFLIHFVLFQNAFQIAFFAWSWYEFGYPSCYHQNLQDIIIRIVMGVLIQFLCSYVTLPLYALVTQMGSTMKPVVFSDQVASALRGWHHTAKKQLKQQGRQSGNTTPFSSRPGTPVRGNMSPVYLLRGLQNNHDSIENGFQTSPRASSFSNEGWGGGEGTSVSPRHHEIEIDDSSRNGMNHNHEIEIDIEDPRANNVEAQHQGQISLSDFSFRKKMNLDEGVSNSM</sequence>
<comment type="similarity">
    <text evidence="2 8">Belongs to the MLO family.</text>
</comment>
<organism evidence="11 12">
    <name type="scientific">Penstemon smallii</name>
    <dbReference type="NCBI Taxonomy" id="265156"/>
    <lineage>
        <taxon>Eukaryota</taxon>
        <taxon>Viridiplantae</taxon>
        <taxon>Streptophyta</taxon>
        <taxon>Embryophyta</taxon>
        <taxon>Tracheophyta</taxon>
        <taxon>Spermatophyta</taxon>
        <taxon>Magnoliopsida</taxon>
        <taxon>eudicotyledons</taxon>
        <taxon>Gunneridae</taxon>
        <taxon>Pentapetalae</taxon>
        <taxon>asterids</taxon>
        <taxon>lamiids</taxon>
        <taxon>Lamiales</taxon>
        <taxon>Plantaginaceae</taxon>
        <taxon>Cheloneae</taxon>
        <taxon>Penstemon</taxon>
    </lineage>
</organism>
<reference evidence="11 12" key="1">
    <citation type="submission" date="2024-12" db="EMBL/GenBank/DDBJ databases">
        <title>The unique morphological basis and parallel evolutionary history of personate flowers in Penstemon.</title>
        <authorList>
            <person name="Depatie T.H."/>
            <person name="Wessinger C.A."/>
        </authorList>
    </citation>
    <scope>NUCLEOTIDE SEQUENCE [LARGE SCALE GENOMIC DNA]</scope>
    <source>
        <strain evidence="11">WTNN_2</strain>
        <tissue evidence="11">Leaf</tissue>
    </source>
</reference>
<feature type="compositionally biased region" description="Polar residues" evidence="9">
    <location>
        <begin position="435"/>
        <end position="451"/>
    </location>
</feature>
<dbReference type="EMBL" id="JBJXBP010000007">
    <property type="protein sequence ID" value="KAL3820001.1"/>
    <property type="molecule type" value="Genomic_DNA"/>
</dbReference>
<evidence type="ECO:0000256" key="6">
    <source>
        <dbReference type="ARBA" id="ARBA00023136"/>
    </source>
</evidence>
<evidence type="ECO:0000256" key="2">
    <source>
        <dbReference type="ARBA" id="ARBA00006574"/>
    </source>
</evidence>
<feature type="compositionally biased region" description="Basic and acidic residues" evidence="9">
    <location>
        <begin position="504"/>
        <end position="518"/>
    </location>
</feature>
<feature type="region of interest" description="Disordered" evidence="9">
    <location>
        <begin position="474"/>
        <end position="518"/>
    </location>
</feature>
<protein>
    <recommendedName>
        <fullName evidence="8">MLO-like protein</fullName>
    </recommendedName>
</protein>
<dbReference type="Pfam" id="PF03094">
    <property type="entry name" value="Mlo"/>
    <property type="match status" value="1"/>
</dbReference>
<keyword evidence="4 8" id="KW-0611">Plant defense</keyword>
<feature type="compositionally biased region" description="Polar residues" evidence="9">
    <location>
        <begin position="474"/>
        <end position="490"/>
    </location>
</feature>
<keyword evidence="5 8" id="KW-1133">Transmembrane helix</keyword>
<comment type="domain">
    <text evidence="8">The C-terminus contains a calmodulin-binding domain, which binds calmodulin in a calcium-dependent fashion.</text>
</comment>
<comment type="subcellular location">
    <subcellularLocation>
        <location evidence="1 8">Membrane</location>
        <topology evidence="1 8">Multi-pass membrane protein</topology>
    </subcellularLocation>
</comment>
<name>A0ABD3S6D1_9LAMI</name>